<evidence type="ECO:0000313" key="1">
    <source>
        <dbReference type="EMBL" id="KGE89581.1"/>
    </source>
</evidence>
<reference evidence="1 2" key="1">
    <citation type="journal article" date="2014" name="Int. J. Syst. Evol. Microbiol.">
        <title>Phaeodactylibacter xiamenensis gen. nov., sp. nov., a member of the family Saprospiraceae isolated from the marine alga Phaeodactylum tricornutum.</title>
        <authorList>
            <person name="Chen Z.Jr."/>
            <person name="Lei X."/>
            <person name="Lai Q."/>
            <person name="Li Y."/>
            <person name="Zhang B."/>
            <person name="Zhang J."/>
            <person name="Zhang H."/>
            <person name="Yang L."/>
            <person name="Zheng W."/>
            <person name="Tian Y."/>
            <person name="Yu Z."/>
            <person name="Xu H.Jr."/>
            <person name="Zheng T."/>
        </authorList>
    </citation>
    <scope>NUCLEOTIDE SEQUENCE [LARGE SCALE GENOMIC DNA]</scope>
    <source>
        <strain evidence="1 2">KD52</strain>
    </source>
</reference>
<protein>
    <submittedName>
        <fullName evidence="1">Uncharacterized protein</fullName>
    </submittedName>
</protein>
<dbReference type="RefSeq" id="WP_044216120.1">
    <property type="nucleotide sequence ID" value="NZ_CAKZLC010000309.1"/>
</dbReference>
<keyword evidence="2" id="KW-1185">Reference proteome</keyword>
<dbReference type="AlphaFoldDB" id="A0A098SBM9"/>
<dbReference type="EMBL" id="JPOS01000004">
    <property type="protein sequence ID" value="KGE89581.1"/>
    <property type="molecule type" value="Genomic_DNA"/>
</dbReference>
<organism evidence="1 2">
    <name type="scientific">Phaeodactylibacter xiamenensis</name>
    <dbReference type="NCBI Taxonomy" id="1524460"/>
    <lineage>
        <taxon>Bacteria</taxon>
        <taxon>Pseudomonadati</taxon>
        <taxon>Bacteroidota</taxon>
        <taxon>Saprospiria</taxon>
        <taxon>Saprospirales</taxon>
        <taxon>Haliscomenobacteraceae</taxon>
        <taxon>Phaeodactylibacter</taxon>
    </lineage>
</organism>
<sequence>MNLQAEKLQLIEWLARLQDAEVVQHLLRVKEDNEASAYEAALKPMTKKELVARAEESNQAIAKGEHVDIDDALAELGD</sequence>
<comment type="caution">
    <text evidence="1">The sequence shown here is derived from an EMBL/GenBank/DDBJ whole genome shotgun (WGS) entry which is preliminary data.</text>
</comment>
<accession>A0A098SBM9</accession>
<gene>
    <name evidence="1" type="ORF">IX84_02070</name>
</gene>
<proteinExistence type="predicted"/>
<evidence type="ECO:0000313" key="2">
    <source>
        <dbReference type="Proteomes" id="UP000029736"/>
    </source>
</evidence>
<name>A0A098SBM9_9BACT</name>
<dbReference type="Proteomes" id="UP000029736">
    <property type="component" value="Unassembled WGS sequence"/>
</dbReference>